<dbReference type="InterPro" id="IPR021359">
    <property type="entry name" value="DUF2812"/>
</dbReference>
<dbReference type="EMBL" id="VSSQ01018459">
    <property type="protein sequence ID" value="MPM61651.1"/>
    <property type="molecule type" value="Genomic_DNA"/>
</dbReference>
<gene>
    <name evidence="1" type="ORF">SDC9_108511</name>
</gene>
<dbReference type="AlphaFoldDB" id="A0A645BAI0"/>
<comment type="caution">
    <text evidence="1">The sequence shown here is derived from an EMBL/GenBank/DDBJ whole genome shotgun (WGS) entry which is preliminary data.</text>
</comment>
<reference evidence="1" key="1">
    <citation type="submission" date="2019-08" db="EMBL/GenBank/DDBJ databases">
        <authorList>
            <person name="Kucharzyk K."/>
            <person name="Murdoch R.W."/>
            <person name="Higgins S."/>
            <person name="Loffler F."/>
        </authorList>
    </citation>
    <scope>NUCLEOTIDE SEQUENCE</scope>
</reference>
<accession>A0A645BAI0</accession>
<protein>
    <recommendedName>
        <fullName evidence="2">DUF2812 domain-containing protein</fullName>
    </recommendedName>
</protein>
<organism evidence="1">
    <name type="scientific">bioreactor metagenome</name>
    <dbReference type="NCBI Taxonomy" id="1076179"/>
    <lineage>
        <taxon>unclassified sequences</taxon>
        <taxon>metagenomes</taxon>
        <taxon>ecological metagenomes</taxon>
    </lineage>
</organism>
<name>A0A645BAI0_9ZZZZ</name>
<evidence type="ECO:0008006" key="2">
    <source>
        <dbReference type="Google" id="ProtNLM"/>
    </source>
</evidence>
<dbReference type="Pfam" id="PF11193">
    <property type="entry name" value="DUF2812"/>
    <property type="match status" value="1"/>
</dbReference>
<evidence type="ECO:0000313" key="1">
    <source>
        <dbReference type="EMBL" id="MPM61651.1"/>
    </source>
</evidence>
<sequence>MLGGKVMKEKRTIHKWIWAWDFEKEEQWLNEMAMNGWVLCEVSFCRFTFEKCEPGEYIIRLEMHGVDDAYINFMKETGAVYIGRVVQWVYFCKKTEDGSFDIFSDIDSRITHLNRIGKTIEIAGIANLIIGVINTFNPTHAGSINLLCATLLMYGLGRIHGKKEAMIKDRQLYE</sequence>
<proteinExistence type="predicted"/>